<dbReference type="EC" id="3.1.6.1" evidence="9"/>
<name>A0A5C5VBH9_9BACT</name>
<evidence type="ECO:0000256" key="1">
    <source>
        <dbReference type="ARBA" id="ARBA00001913"/>
    </source>
</evidence>
<dbReference type="Gene3D" id="3.40.720.10">
    <property type="entry name" value="Alkaline Phosphatase, subunit A"/>
    <property type="match status" value="1"/>
</dbReference>
<comment type="similarity">
    <text evidence="2">Belongs to the sulfatase family.</text>
</comment>
<dbReference type="InterPro" id="IPR017850">
    <property type="entry name" value="Alkaline_phosphatase_core_sf"/>
</dbReference>
<keyword evidence="3" id="KW-0479">Metal-binding</keyword>
<evidence type="ECO:0000313" key="9">
    <source>
        <dbReference type="EMBL" id="TWT35370.1"/>
    </source>
</evidence>
<dbReference type="OrthoDB" id="9782218at2"/>
<evidence type="ECO:0000259" key="8">
    <source>
        <dbReference type="Pfam" id="PF00884"/>
    </source>
</evidence>
<proteinExistence type="inferred from homology"/>
<dbReference type="InterPro" id="IPR024607">
    <property type="entry name" value="Sulfatase_CS"/>
</dbReference>
<comment type="caution">
    <text evidence="9">The sequence shown here is derived from an EMBL/GenBank/DDBJ whole genome shotgun (WGS) entry which is preliminary data.</text>
</comment>
<dbReference type="PROSITE" id="PS00523">
    <property type="entry name" value="SULFATASE_1"/>
    <property type="match status" value="1"/>
</dbReference>
<dbReference type="GO" id="GO:0046872">
    <property type="term" value="F:metal ion binding"/>
    <property type="evidence" value="ECO:0007669"/>
    <property type="project" value="UniProtKB-KW"/>
</dbReference>
<dbReference type="Proteomes" id="UP000316714">
    <property type="component" value="Unassembled WGS sequence"/>
</dbReference>
<dbReference type="RefSeq" id="WP_146561490.1">
    <property type="nucleotide sequence ID" value="NZ_SIHJ01000001.1"/>
</dbReference>
<dbReference type="PANTHER" id="PTHR45953:SF1">
    <property type="entry name" value="IDURONATE 2-SULFATASE"/>
    <property type="match status" value="1"/>
</dbReference>
<dbReference type="EMBL" id="SIHJ01000001">
    <property type="protein sequence ID" value="TWT35370.1"/>
    <property type="molecule type" value="Genomic_DNA"/>
</dbReference>
<evidence type="ECO:0000313" key="10">
    <source>
        <dbReference type="Proteomes" id="UP000316714"/>
    </source>
</evidence>
<organism evidence="9 10">
    <name type="scientific">Posidoniimonas corsicana</name>
    <dbReference type="NCBI Taxonomy" id="1938618"/>
    <lineage>
        <taxon>Bacteria</taxon>
        <taxon>Pseudomonadati</taxon>
        <taxon>Planctomycetota</taxon>
        <taxon>Planctomycetia</taxon>
        <taxon>Pirellulales</taxon>
        <taxon>Lacipirellulaceae</taxon>
        <taxon>Posidoniimonas</taxon>
    </lineage>
</organism>
<sequence length="530" mass="58474">MIPSEQLFTRTSYSKVGITLLRGLLVLLILLAAAPGRAAGLATSKAAGKRLNVLFIVADDLRPELGCYGNQAVRSPSIDRLALRSLVFDRAYCQQAVCSPSRTSVMTGTRPDTNRVWDLNTHFRGALPGVVTLPQLFGAHGYATRGLGKIYHGDLQDAPSWTAPAVSAERRPLRKGRRAAGKRPDHRDEHALLTATPEAWAERVTNTDRGPAVRATDDPPNGGGEGRLADEAIESLRELSGQDKPFFLAVGFRKPHLPFSVPASYWQLYDQHAIPLAPNRFLPDGAPRFSLADKNELWKYSGVPDVSDLPEYYARQLKHGYYAAISYMDAQLGRVLTELDALGLRETTIVVLWGDHGWKLGEHSRWCKHSNFEDDARAPLLIATPGLTSGGGHTDALVEFVDIYPTLAELAGIPKPDHLEGISLKPLLECPTMAWKAAAFSQYPRTVSRQRLMGYSMRTDRYRFTRWVARDDPSAVIAVELYDHRTDPQENVNIADDPAHAPLAAQLAEQWLAGWRGALPRRAQGTKGDQ</sequence>
<dbReference type="CDD" id="cd16030">
    <property type="entry name" value="iduronate-2-sulfatase"/>
    <property type="match status" value="1"/>
</dbReference>
<keyword evidence="4" id="KW-0732">Signal</keyword>
<reference evidence="9 10" key="1">
    <citation type="submission" date="2019-02" db="EMBL/GenBank/DDBJ databases">
        <title>Deep-cultivation of Planctomycetes and their phenomic and genomic characterization uncovers novel biology.</title>
        <authorList>
            <person name="Wiegand S."/>
            <person name="Jogler M."/>
            <person name="Boedeker C."/>
            <person name="Pinto D."/>
            <person name="Vollmers J."/>
            <person name="Rivas-Marin E."/>
            <person name="Kohn T."/>
            <person name="Peeters S.H."/>
            <person name="Heuer A."/>
            <person name="Rast P."/>
            <person name="Oberbeckmann S."/>
            <person name="Bunk B."/>
            <person name="Jeske O."/>
            <person name="Meyerdierks A."/>
            <person name="Storesund J.E."/>
            <person name="Kallscheuer N."/>
            <person name="Luecker S."/>
            <person name="Lage O.M."/>
            <person name="Pohl T."/>
            <person name="Merkel B.J."/>
            <person name="Hornburger P."/>
            <person name="Mueller R.-W."/>
            <person name="Bruemmer F."/>
            <person name="Labrenz M."/>
            <person name="Spormann A.M."/>
            <person name="Op Den Camp H."/>
            <person name="Overmann J."/>
            <person name="Amann R."/>
            <person name="Jetten M.S.M."/>
            <person name="Mascher T."/>
            <person name="Medema M.H."/>
            <person name="Devos D.P."/>
            <person name="Kaster A.-K."/>
            <person name="Ovreas L."/>
            <person name="Rohde M."/>
            <person name="Galperin M.Y."/>
            <person name="Jogler C."/>
        </authorList>
    </citation>
    <scope>NUCLEOTIDE SEQUENCE [LARGE SCALE GENOMIC DNA]</scope>
    <source>
        <strain evidence="9 10">KOR34</strain>
    </source>
</reference>
<dbReference type="GO" id="GO:0004065">
    <property type="term" value="F:arylsulfatase activity"/>
    <property type="evidence" value="ECO:0007669"/>
    <property type="project" value="UniProtKB-EC"/>
</dbReference>
<evidence type="ECO:0000256" key="6">
    <source>
        <dbReference type="ARBA" id="ARBA00022837"/>
    </source>
</evidence>
<gene>
    <name evidence="9" type="ORF">KOR34_02610</name>
</gene>
<feature type="compositionally biased region" description="Basic residues" evidence="7">
    <location>
        <begin position="172"/>
        <end position="181"/>
    </location>
</feature>
<feature type="domain" description="Sulfatase N-terminal" evidence="8">
    <location>
        <begin position="52"/>
        <end position="413"/>
    </location>
</feature>
<dbReference type="GO" id="GO:0004423">
    <property type="term" value="F:iduronate-2-sulfatase activity"/>
    <property type="evidence" value="ECO:0007669"/>
    <property type="project" value="InterPro"/>
</dbReference>
<dbReference type="SUPFAM" id="SSF53649">
    <property type="entry name" value="Alkaline phosphatase-like"/>
    <property type="match status" value="1"/>
</dbReference>
<keyword evidence="10" id="KW-1185">Reference proteome</keyword>
<dbReference type="InterPro" id="IPR000917">
    <property type="entry name" value="Sulfatase_N"/>
</dbReference>
<evidence type="ECO:0000256" key="4">
    <source>
        <dbReference type="ARBA" id="ARBA00022729"/>
    </source>
</evidence>
<keyword evidence="6" id="KW-0106">Calcium</keyword>
<dbReference type="AlphaFoldDB" id="A0A5C5VBH9"/>
<dbReference type="GO" id="GO:0005737">
    <property type="term" value="C:cytoplasm"/>
    <property type="evidence" value="ECO:0007669"/>
    <property type="project" value="TreeGrafter"/>
</dbReference>
<accession>A0A5C5VBH9</accession>
<dbReference type="PANTHER" id="PTHR45953">
    <property type="entry name" value="IDURONATE 2-SULFATASE"/>
    <property type="match status" value="1"/>
</dbReference>
<evidence type="ECO:0000256" key="7">
    <source>
        <dbReference type="SAM" id="MobiDB-lite"/>
    </source>
</evidence>
<keyword evidence="5 9" id="KW-0378">Hydrolase</keyword>
<evidence type="ECO:0000256" key="2">
    <source>
        <dbReference type="ARBA" id="ARBA00008779"/>
    </source>
</evidence>
<dbReference type="Pfam" id="PF00884">
    <property type="entry name" value="Sulfatase"/>
    <property type="match status" value="1"/>
</dbReference>
<evidence type="ECO:0000256" key="5">
    <source>
        <dbReference type="ARBA" id="ARBA00022801"/>
    </source>
</evidence>
<dbReference type="InterPro" id="IPR035874">
    <property type="entry name" value="IDS"/>
</dbReference>
<protein>
    <submittedName>
        <fullName evidence="9">Arylsulfatase</fullName>
        <ecNumber evidence="9">3.1.6.1</ecNumber>
    </submittedName>
</protein>
<comment type="cofactor">
    <cofactor evidence="1">
        <name>Ca(2+)</name>
        <dbReference type="ChEBI" id="CHEBI:29108"/>
    </cofactor>
</comment>
<evidence type="ECO:0000256" key="3">
    <source>
        <dbReference type="ARBA" id="ARBA00022723"/>
    </source>
</evidence>
<feature type="region of interest" description="Disordered" evidence="7">
    <location>
        <begin position="162"/>
        <end position="187"/>
    </location>
</feature>